<reference evidence="2 3" key="1">
    <citation type="journal article" date="2005" name="Nucleic Acids Res.">
        <title>The genome sequence of Xanthomonas oryzae pathovar oryzae KACC10331, the bacterial blight pathogen of rice.</title>
        <authorList>
            <person name="Lee B.M."/>
            <person name="Park Y.J."/>
            <person name="Park D.S."/>
            <person name="Kang H.W."/>
            <person name="Kim J.G."/>
            <person name="Song E.S."/>
            <person name="Park I.C."/>
            <person name="Yoon U.H."/>
            <person name="Hahn J.H."/>
            <person name="Koo B.S."/>
            <person name="Lee G.B."/>
            <person name="Kim H."/>
            <person name="Park H.S."/>
            <person name="Yoon K.O."/>
            <person name="Kim J.H."/>
            <person name="Jung C.H."/>
            <person name="Koh N.H."/>
            <person name="Seo J.S."/>
            <person name="Go S.J."/>
        </authorList>
    </citation>
    <scope>NUCLEOTIDE SEQUENCE [LARGE SCALE GENOMIC DNA]</scope>
    <source>
        <strain evidence="3">KACC10331 / KXO85</strain>
    </source>
</reference>
<dbReference type="HOGENOM" id="CLU_1081636_0_0_6"/>
<dbReference type="Pfam" id="PF13302">
    <property type="entry name" value="Acetyltransf_3"/>
    <property type="match status" value="1"/>
</dbReference>
<dbReference type="Gene3D" id="3.40.630.30">
    <property type="match status" value="1"/>
</dbReference>
<dbReference type="AlphaFoldDB" id="Q5GZE6"/>
<dbReference type="KEGG" id="xoo:XOO2671"/>
<name>Q5GZE6_XANOR</name>
<dbReference type="STRING" id="291331.XOO2671"/>
<evidence type="ECO:0000313" key="2">
    <source>
        <dbReference type="EMBL" id="AAW75925.1"/>
    </source>
</evidence>
<dbReference type="PANTHER" id="PTHR43610:SF1">
    <property type="entry name" value="N-ACETYLTRANSFERASE DOMAIN-CONTAINING PROTEIN"/>
    <property type="match status" value="1"/>
</dbReference>
<protein>
    <submittedName>
        <fullName evidence="2">Amino-acid acetyltransferase</fullName>
    </submittedName>
</protein>
<sequence length="286" mass="30768">MVRAGEFRADPALRCALRDASTDLAGLSAMIAAALPPLWRELPTLRGQHAILEPLQAAHADGLRDAVGEGALSRLWYTSVPVVEQVDAYIAAALAACANGAALPFVVRDAAGDIVGCTRYYALDAAVPRLSIGYTWYAPRVQRSGVNTEAKLMLLQHAFETPGCLSVVFETSWFNHTSRAAIARLGAKQDGVLRNHTRHADGTPRDTVVSSIIDTEWAGLKRHLHSAWKRTHDCSNNHDRHRRRPRAYRLGIDQAGGGAPASAIGLRLVARAGRAARGRAQPGLPG</sequence>
<gene>
    <name evidence="2" type="primary">argA</name>
    <name evidence="2" type="ordered locus">XOO2671</name>
</gene>
<dbReference type="SUPFAM" id="SSF55729">
    <property type="entry name" value="Acyl-CoA N-acyltransferases (Nat)"/>
    <property type="match status" value="1"/>
</dbReference>
<dbReference type="InterPro" id="IPR000182">
    <property type="entry name" value="GNAT_dom"/>
</dbReference>
<dbReference type="InterPro" id="IPR016181">
    <property type="entry name" value="Acyl_CoA_acyltransferase"/>
</dbReference>
<keyword evidence="3" id="KW-1185">Reference proteome</keyword>
<accession>Q5GZE6</accession>
<proteinExistence type="predicted"/>
<dbReference type="GO" id="GO:0016747">
    <property type="term" value="F:acyltransferase activity, transferring groups other than amino-acyl groups"/>
    <property type="evidence" value="ECO:0007669"/>
    <property type="project" value="InterPro"/>
</dbReference>
<organism evidence="2 3">
    <name type="scientific">Xanthomonas oryzae pv. oryzae (strain KACC10331 / KXO85)</name>
    <dbReference type="NCBI Taxonomy" id="291331"/>
    <lineage>
        <taxon>Bacteria</taxon>
        <taxon>Pseudomonadati</taxon>
        <taxon>Pseudomonadota</taxon>
        <taxon>Gammaproteobacteria</taxon>
        <taxon>Lysobacterales</taxon>
        <taxon>Lysobacteraceae</taxon>
        <taxon>Xanthomonas</taxon>
    </lineage>
</organism>
<dbReference type="PROSITE" id="PS51186">
    <property type="entry name" value="GNAT"/>
    <property type="match status" value="1"/>
</dbReference>
<evidence type="ECO:0000313" key="3">
    <source>
        <dbReference type="Proteomes" id="UP000006735"/>
    </source>
</evidence>
<dbReference type="EMBL" id="AE013598">
    <property type="protein sequence ID" value="AAW75925.1"/>
    <property type="molecule type" value="Genomic_DNA"/>
</dbReference>
<dbReference type="Proteomes" id="UP000006735">
    <property type="component" value="Chromosome"/>
</dbReference>
<evidence type="ECO:0000259" key="1">
    <source>
        <dbReference type="PROSITE" id="PS51186"/>
    </source>
</evidence>
<dbReference type="PANTHER" id="PTHR43610">
    <property type="entry name" value="BLL6696 PROTEIN"/>
    <property type="match status" value="1"/>
</dbReference>
<feature type="domain" description="N-acetyltransferase" evidence="1">
    <location>
        <begin position="50"/>
        <end position="206"/>
    </location>
</feature>